<dbReference type="PANTHER" id="PTHR21310">
    <property type="entry name" value="AMINOGLYCOSIDE PHOSPHOTRANSFERASE-RELATED-RELATED"/>
    <property type="match status" value="1"/>
</dbReference>
<dbReference type="OrthoDB" id="2906425at2759"/>
<dbReference type="HOGENOM" id="CLU_874806_0_0_1"/>
<protein>
    <recommendedName>
        <fullName evidence="1">Aminoglycoside phosphotransferase domain-containing protein</fullName>
    </recommendedName>
</protein>
<dbReference type="PANTHER" id="PTHR21310:SF15">
    <property type="entry name" value="AMINOGLYCOSIDE PHOSPHOTRANSFERASE DOMAIN-CONTAINING PROTEIN"/>
    <property type="match status" value="1"/>
</dbReference>
<sequence>MESQPLHPGIDQDTECTPKSSATRLIALEALKNVNGAITQRLRTAITGEKTEIVEKVESVEKRVIFNDVEGVQDATWLAQGAYNSVWLARLRDGFQKLSITNKLATMIVDLAEVPFDMIGGLEPETFTLGPTVEGSKLFKGRGKFHSHGCYPIGPYRSTKEYILACYDREIYYYSNAPEDAIDQDSFTDVSVQDFVLTLERKKDDLKATYDIPDEPFVLVHGDLHGRNILVRGDRILAIIDWEFAGSYPLSETLTGGDVDVVDVNSEELEDENTVWAWKIREAIRQEVSRRGWEPNRIALLMGDGNFELGRARGEMFP</sequence>
<feature type="domain" description="Aminoglycoside phosphotransferase" evidence="1">
    <location>
        <begin position="196"/>
        <end position="250"/>
    </location>
</feature>
<reference evidence="2 3" key="1">
    <citation type="journal article" date="2014" name="Genome Announc.">
        <title>Draft genome sequence of the pathogenic fungus Scedosporium apiospermum.</title>
        <authorList>
            <person name="Vandeputte P."/>
            <person name="Ghamrawi S."/>
            <person name="Rechenmann M."/>
            <person name="Iltis A."/>
            <person name="Giraud S."/>
            <person name="Fleury M."/>
            <person name="Thornton C."/>
            <person name="Delhaes L."/>
            <person name="Meyer W."/>
            <person name="Papon N."/>
            <person name="Bouchara J.P."/>
        </authorList>
    </citation>
    <scope>NUCLEOTIDE SEQUENCE [LARGE SCALE GENOMIC DNA]</scope>
    <source>
        <strain evidence="2 3">IHEM 14462</strain>
    </source>
</reference>
<dbReference type="Pfam" id="PF01636">
    <property type="entry name" value="APH"/>
    <property type="match status" value="1"/>
</dbReference>
<dbReference type="InterPro" id="IPR002575">
    <property type="entry name" value="Aminoglycoside_PTrfase"/>
</dbReference>
<dbReference type="AlphaFoldDB" id="A0A084GE62"/>
<dbReference type="GeneID" id="27721052"/>
<accession>A0A084GE62</accession>
<dbReference type="Proteomes" id="UP000028545">
    <property type="component" value="Unassembled WGS sequence"/>
</dbReference>
<dbReference type="RefSeq" id="XP_016645423.1">
    <property type="nucleotide sequence ID" value="XM_016785126.1"/>
</dbReference>
<dbReference type="InterPro" id="IPR051678">
    <property type="entry name" value="AGP_Transferase"/>
</dbReference>
<evidence type="ECO:0000313" key="3">
    <source>
        <dbReference type="Proteomes" id="UP000028545"/>
    </source>
</evidence>
<gene>
    <name evidence="2" type="ORF">SAPIO_CDS1980</name>
</gene>
<dbReference type="KEGG" id="sapo:SAPIO_CDS1980"/>
<dbReference type="SUPFAM" id="SSF56112">
    <property type="entry name" value="Protein kinase-like (PK-like)"/>
    <property type="match status" value="1"/>
</dbReference>
<proteinExistence type="predicted"/>
<dbReference type="EMBL" id="JOWA01000077">
    <property type="protein sequence ID" value="KEZ45624.1"/>
    <property type="molecule type" value="Genomic_DNA"/>
</dbReference>
<comment type="caution">
    <text evidence="2">The sequence shown here is derived from an EMBL/GenBank/DDBJ whole genome shotgun (WGS) entry which is preliminary data.</text>
</comment>
<dbReference type="VEuPathDB" id="FungiDB:SAPIO_CDS1980"/>
<keyword evidence="3" id="KW-1185">Reference proteome</keyword>
<dbReference type="Gene3D" id="3.90.1200.10">
    <property type="match status" value="1"/>
</dbReference>
<evidence type="ECO:0000259" key="1">
    <source>
        <dbReference type="Pfam" id="PF01636"/>
    </source>
</evidence>
<dbReference type="InterPro" id="IPR011009">
    <property type="entry name" value="Kinase-like_dom_sf"/>
</dbReference>
<evidence type="ECO:0000313" key="2">
    <source>
        <dbReference type="EMBL" id="KEZ45624.1"/>
    </source>
</evidence>
<name>A0A084GE62_PSEDA</name>
<organism evidence="2 3">
    <name type="scientific">Pseudallescheria apiosperma</name>
    <name type="common">Scedosporium apiospermum</name>
    <dbReference type="NCBI Taxonomy" id="563466"/>
    <lineage>
        <taxon>Eukaryota</taxon>
        <taxon>Fungi</taxon>
        <taxon>Dikarya</taxon>
        <taxon>Ascomycota</taxon>
        <taxon>Pezizomycotina</taxon>
        <taxon>Sordariomycetes</taxon>
        <taxon>Hypocreomycetidae</taxon>
        <taxon>Microascales</taxon>
        <taxon>Microascaceae</taxon>
        <taxon>Scedosporium</taxon>
    </lineage>
</organism>